<dbReference type="Proteomes" id="UP000245391">
    <property type="component" value="Unassembled WGS sequence"/>
</dbReference>
<organism evidence="1 2">
    <name type="scientific">Pedobacter paludis</name>
    <dbReference type="NCBI Taxonomy" id="2203212"/>
    <lineage>
        <taxon>Bacteria</taxon>
        <taxon>Pseudomonadati</taxon>
        <taxon>Bacteroidota</taxon>
        <taxon>Sphingobacteriia</taxon>
        <taxon>Sphingobacteriales</taxon>
        <taxon>Sphingobacteriaceae</taxon>
        <taxon>Pedobacter</taxon>
    </lineage>
</organism>
<sequence length="170" mass="18779">MKKNNFITLGNLKSTSMKTNSLNYSILFGSFLLLNSFSSIKSPAKDAEICEQTIKYSTNKLLTPSGEEVTASTNITFNPGMKLITVESESLNDGKATFDTVIESVECTFDKKITSGKADYKGYILQTDGTKSPVEIILEAKDGVVSLSSYDEEKKLGLRTTFEKWEIVKD</sequence>
<reference evidence="2" key="1">
    <citation type="submission" date="2018-05" db="EMBL/GenBank/DDBJ databases">
        <title>Pedobacter paludis sp. nov., isolated from wetland soil.</title>
        <authorList>
            <person name="Zhang Y."/>
        </authorList>
    </citation>
    <scope>NUCLEOTIDE SEQUENCE [LARGE SCALE GENOMIC DNA]</scope>
    <source>
        <strain evidence="2">R-8</strain>
    </source>
</reference>
<protein>
    <submittedName>
        <fullName evidence="1">Uncharacterized protein</fullName>
    </submittedName>
</protein>
<dbReference type="EMBL" id="QGNY01000004">
    <property type="protein sequence ID" value="PWS31359.1"/>
    <property type="molecule type" value="Genomic_DNA"/>
</dbReference>
<evidence type="ECO:0000313" key="2">
    <source>
        <dbReference type="Proteomes" id="UP000245391"/>
    </source>
</evidence>
<gene>
    <name evidence="1" type="ORF">DF947_12205</name>
</gene>
<proteinExistence type="predicted"/>
<evidence type="ECO:0000313" key="1">
    <source>
        <dbReference type="EMBL" id="PWS31359.1"/>
    </source>
</evidence>
<name>A0A317F0F9_9SPHI</name>
<keyword evidence="2" id="KW-1185">Reference proteome</keyword>
<accession>A0A317F0F9</accession>
<dbReference type="AlphaFoldDB" id="A0A317F0F9"/>
<comment type="caution">
    <text evidence="1">The sequence shown here is derived from an EMBL/GenBank/DDBJ whole genome shotgun (WGS) entry which is preliminary data.</text>
</comment>